<dbReference type="InterPro" id="IPR035906">
    <property type="entry name" value="MetI-like_sf"/>
</dbReference>
<evidence type="ECO:0000256" key="3">
    <source>
        <dbReference type="ARBA" id="ARBA00022475"/>
    </source>
</evidence>
<comment type="similarity">
    <text evidence="7">Belongs to the binding-protein-dependent transport system permease family.</text>
</comment>
<evidence type="ECO:0000259" key="8">
    <source>
        <dbReference type="PROSITE" id="PS50928"/>
    </source>
</evidence>
<name>A0A1E3ASY7_9FIRM</name>
<dbReference type="InterPro" id="IPR000515">
    <property type="entry name" value="MetI-like"/>
</dbReference>
<comment type="caution">
    <text evidence="9">The sequence shown here is derived from an EMBL/GenBank/DDBJ whole genome shotgun (WGS) entry which is preliminary data.</text>
</comment>
<comment type="subcellular location">
    <subcellularLocation>
        <location evidence="1 7">Cell membrane</location>
        <topology evidence="1 7">Multi-pass membrane protein</topology>
    </subcellularLocation>
</comment>
<evidence type="ECO:0000256" key="7">
    <source>
        <dbReference type="RuleBase" id="RU363032"/>
    </source>
</evidence>
<evidence type="ECO:0000313" key="9">
    <source>
        <dbReference type="EMBL" id="ODM11813.1"/>
    </source>
</evidence>
<dbReference type="AlphaFoldDB" id="A0A1E3ASY7"/>
<dbReference type="PROSITE" id="PS50928">
    <property type="entry name" value="ABC_TM1"/>
    <property type="match status" value="1"/>
</dbReference>
<keyword evidence="6 7" id="KW-0472">Membrane</keyword>
<dbReference type="RefSeq" id="WP_069157006.1">
    <property type="nucleotide sequence ID" value="NZ_JBKXXQ010000009.1"/>
</dbReference>
<evidence type="ECO:0000256" key="4">
    <source>
        <dbReference type="ARBA" id="ARBA00022692"/>
    </source>
</evidence>
<keyword evidence="5 7" id="KW-1133">Transmembrane helix</keyword>
<organism evidence="9 10">
    <name type="scientific">Eisenbergiella tayi</name>
    <dbReference type="NCBI Taxonomy" id="1432052"/>
    <lineage>
        <taxon>Bacteria</taxon>
        <taxon>Bacillati</taxon>
        <taxon>Bacillota</taxon>
        <taxon>Clostridia</taxon>
        <taxon>Lachnospirales</taxon>
        <taxon>Lachnospiraceae</taxon>
        <taxon>Eisenbergiella</taxon>
    </lineage>
</organism>
<dbReference type="PANTHER" id="PTHR30193:SF44">
    <property type="entry name" value="LACTOSE TRANSPORT SYSTEM PERMEASE PROTEIN LACF"/>
    <property type="match status" value="1"/>
</dbReference>
<dbReference type="InterPro" id="IPR051393">
    <property type="entry name" value="ABC_transporter_permease"/>
</dbReference>
<keyword evidence="2 7" id="KW-0813">Transport</keyword>
<feature type="domain" description="ABC transmembrane type-1" evidence="8">
    <location>
        <begin position="76"/>
        <end position="293"/>
    </location>
</feature>
<feature type="transmembrane region" description="Helical" evidence="7">
    <location>
        <begin position="212"/>
        <end position="234"/>
    </location>
</feature>
<reference evidence="9 10" key="1">
    <citation type="submission" date="2016-07" db="EMBL/GenBank/DDBJ databases">
        <title>Characterization of isolates of Eisenbergiella tayi derived from blood cultures, using whole genome sequencing.</title>
        <authorList>
            <person name="Burdz T."/>
            <person name="Wiebe D."/>
            <person name="Huynh C."/>
            <person name="Bernard K."/>
        </authorList>
    </citation>
    <scope>NUCLEOTIDE SEQUENCE [LARGE SCALE GENOMIC DNA]</scope>
    <source>
        <strain evidence="9 10">NML 120489</strain>
    </source>
</reference>
<dbReference type="GeneID" id="93303823"/>
<evidence type="ECO:0000256" key="1">
    <source>
        <dbReference type="ARBA" id="ARBA00004651"/>
    </source>
</evidence>
<feature type="transmembrane region" description="Helical" evidence="7">
    <location>
        <begin position="20"/>
        <end position="44"/>
    </location>
</feature>
<evidence type="ECO:0000256" key="6">
    <source>
        <dbReference type="ARBA" id="ARBA00023136"/>
    </source>
</evidence>
<dbReference type="PANTHER" id="PTHR30193">
    <property type="entry name" value="ABC TRANSPORTER PERMEASE PROTEIN"/>
    <property type="match status" value="1"/>
</dbReference>
<evidence type="ECO:0000256" key="2">
    <source>
        <dbReference type="ARBA" id="ARBA00022448"/>
    </source>
</evidence>
<dbReference type="EMBL" id="MCGI01000002">
    <property type="protein sequence ID" value="ODM11813.1"/>
    <property type="molecule type" value="Genomic_DNA"/>
</dbReference>
<dbReference type="GO" id="GO:0005886">
    <property type="term" value="C:plasma membrane"/>
    <property type="evidence" value="ECO:0007669"/>
    <property type="project" value="UniProtKB-SubCell"/>
</dbReference>
<accession>A0A1E3ASY7</accession>
<sequence length="307" mass="34514">MVKNTEQFRKDLVRSLPLYFMLLPGLIYIFINNYIPMAGIVVAFKKYSAQLGIWGSKWVGFSNFTYLFRNDASILIRNTLLYNTAFIFLDLFFGILIAIIVTDVFSKKARKVYQSAILLPFLVSIVIVSYIVYAFLSTENGMINSVLTMLGKEEIQWYATPGYWPFILCFVHLWKGVGYGCMIYIAGISGIDPALYEAARLDGASKWKQIRFITLPELIPSITTLLLLNVGHIFNSDFGLFYQVPQNSGALYSVTNTIDTYVYRALISAGGIGRSSAASVFQSLVGFILVVLSNFIVSRIDKDNAIF</sequence>
<evidence type="ECO:0000256" key="5">
    <source>
        <dbReference type="ARBA" id="ARBA00022989"/>
    </source>
</evidence>
<keyword evidence="9" id="KW-0762">Sugar transport</keyword>
<proteinExistence type="inferred from homology"/>
<evidence type="ECO:0000313" key="10">
    <source>
        <dbReference type="Proteomes" id="UP000095003"/>
    </source>
</evidence>
<feature type="transmembrane region" description="Helical" evidence="7">
    <location>
        <begin position="280"/>
        <end position="297"/>
    </location>
</feature>
<dbReference type="Gene3D" id="1.10.3720.10">
    <property type="entry name" value="MetI-like"/>
    <property type="match status" value="1"/>
</dbReference>
<keyword evidence="4 7" id="KW-0812">Transmembrane</keyword>
<gene>
    <name evidence="9" type="primary">yteP_55</name>
    <name evidence="9" type="ORF">BEH84_02428</name>
</gene>
<feature type="transmembrane region" description="Helical" evidence="7">
    <location>
        <begin position="80"/>
        <end position="105"/>
    </location>
</feature>
<dbReference type="CDD" id="cd06261">
    <property type="entry name" value="TM_PBP2"/>
    <property type="match status" value="1"/>
</dbReference>
<dbReference type="Pfam" id="PF00528">
    <property type="entry name" value="BPD_transp_1"/>
    <property type="match status" value="1"/>
</dbReference>
<keyword evidence="3" id="KW-1003">Cell membrane</keyword>
<dbReference type="Proteomes" id="UP000095003">
    <property type="component" value="Unassembled WGS sequence"/>
</dbReference>
<dbReference type="SUPFAM" id="SSF161098">
    <property type="entry name" value="MetI-like"/>
    <property type="match status" value="1"/>
</dbReference>
<dbReference type="GO" id="GO:0055085">
    <property type="term" value="P:transmembrane transport"/>
    <property type="evidence" value="ECO:0007669"/>
    <property type="project" value="InterPro"/>
</dbReference>
<dbReference type="PATRIC" id="fig|1432052.3.peg.2678"/>
<feature type="transmembrane region" description="Helical" evidence="7">
    <location>
        <begin position="163"/>
        <end position="191"/>
    </location>
</feature>
<protein>
    <submittedName>
        <fullName evidence="9">Putative multiple-sugar transport system permease YteP</fullName>
    </submittedName>
</protein>
<feature type="transmembrane region" description="Helical" evidence="7">
    <location>
        <begin position="117"/>
        <end position="136"/>
    </location>
</feature>